<accession>S7ZK14</accession>
<dbReference type="Proteomes" id="UP000019376">
    <property type="component" value="Unassembled WGS sequence"/>
</dbReference>
<dbReference type="EMBL" id="KB644411">
    <property type="protein sequence ID" value="EPS29026.1"/>
    <property type="molecule type" value="Genomic_DNA"/>
</dbReference>
<dbReference type="AlphaFoldDB" id="S7ZK14"/>
<gene>
    <name evidence="1" type="ORF">PDE_03972</name>
</gene>
<dbReference type="HOGENOM" id="CLU_1787482_0_0_1"/>
<keyword evidence="2" id="KW-1185">Reference proteome</keyword>
<evidence type="ECO:0000313" key="1">
    <source>
        <dbReference type="EMBL" id="EPS29026.1"/>
    </source>
</evidence>
<evidence type="ECO:0000313" key="2">
    <source>
        <dbReference type="Proteomes" id="UP000019376"/>
    </source>
</evidence>
<sequence length="145" mass="16739">MWFFNQFNLSAESNTTVLKPTYKDVRYKKSDDFVIKGSSTTTIPDTNDRKKEQYISLQDLGRLNWHEFRNHLTGESIDNTFVYGCKLQVVSAQNVETEELSGTYLKRGWGDSGSAAEADSFNITKQAWIFQYLSWASRRDLDKLS</sequence>
<proteinExistence type="predicted"/>
<protein>
    <submittedName>
        <fullName evidence="1">Uncharacterized protein</fullName>
    </submittedName>
</protein>
<organism evidence="1 2">
    <name type="scientific">Penicillium oxalicum (strain 114-2 / CGMCC 5302)</name>
    <name type="common">Penicillium decumbens</name>
    <dbReference type="NCBI Taxonomy" id="933388"/>
    <lineage>
        <taxon>Eukaryota</taxon>
        <taxon>Fungi</taxon>
        <taxon>Dikarya</taxon>
        <taxon>Ascomycota</taxon>
        <taxon>Pezizomycotina</taxon>
        <taxon>Eurotiomycetes</taxon>
        <taxon>Eurotiomycetidae</taxon>
        <taxon>Eurotiales</taxon>
        <taxon>Aspergillaceae</taxon>
        <taxon>Penicillium</taxon>
    </lineage>
</organism>
<name>S7ZK14_PENO1</name>
<reference evidence="1 2" key="1">
    <citation type="journal article" date="2013" name="PLoS ONE">
        <title>Genomic and secretomic analyses reveal unique features of the lignocellulolytic enzyme system of Penicillium decumbens.</title>
        <authorList>
            <person name="Liu G."/>
            <person name="Zhang L."/>
            <person name="Wei X."/>
            <person name="Zou G."/>
            <person name="Qin Y."/>
            <person name="Ma L."/>
            <person name="Li J."/>
            <person name="Zheng H."/>
            <person name="Wang S."/>
            <person name="Wang C."/>
            <person name="Xun L."/>
            <person name="Zhao G.-P."/>
            <person name="Zhou Z."/>
            <person name="Qu Y."/>
        </authorList>
    </citation>
    <scope>NUCLEOTIDE SEQUENCE [LARGE SCALE GENOMIC DNA]</scope>
    <source>
        <strain evidence="2">114-2 / CGMCC 5302</strain>
    </source>
</reference>